<protein>
    <recommendedName>
        <fullName evidence="3">Phage protein</fullName>
    </recommendedName>
</protein>
<proteinExistence type="predicted"/>
<dbReference type="Proteomes" id="UP000682134">
    <property type="component" value="Unassembled WGS sequence"/>
</dbReference>
<dbReference type="RefSeq" id="WP_209405209.1">
    <property type="nucleotide sequence ID" value="NZ_JAGIYQ010000005.1"/>
</dbReference>
<dbReference type="AlphaFoldDB" id="A0A940NPV6"/>
<sequence length="55" mass="6570">MGTLQNEIIKWKDSRPNLKPIKKNKNRSLSEREIKELMGVYGPRYSRRRGAIRQK</sequence>
<name>A0A940NPV6_9BACI</name>
<organism evidence="1 2">
    <name type="scientific">Gottfriedia endophytica</name>
    <dbReference type="NCBI Taxonomy" id="2820819"/>
    <lineage>
        <taxon>Bacteria</taxon>
        <taxon>Bacillati</taxon>
        <taxon>Bacillota</taxon>
        <taxon>Bacilli</taxon>
        <taxon>Bacillales</taxon>
        <taxon>Bacillaceae</taxon>
        <taxon>Gottfriedia</taxon>
    </lineage>
</organism>
<evidence type="ECO:0000313" key="1">
    <source>
        <dbReference type="EMBL" id="MBP0725550.1"/>
    </source>
</evidence>
<gene>
    <name evidence="1" type="ORF">J5Y03_10155</name>
</gene>
<evidence type="ECO:0000313" key="2">
    <source>
        <dbReference type="Proteomes" id="UP000682134"/>
    </source>
</evidence>
<reference evidence="1" key="1">
    <citation type="submission" date="2021-04" db="EMBL/GenBank/DDBJ databases">
        <title>Genome seq and assembly of Bacillus sp.</title>
        <authorList>
            <person name="Chhetri G."/>
        </authorList>
    </citation>
    <scope>NUCLEOTIDE SEQUENCE</scope>
    <source>
        <strain evidence="1">RG28</strain>
    </source>
</reference>
<keyword evidence="2" id="KW-1185">Reference proteome</keyword>
<accession>A0A940NPV6</accession>
<comment type="caution">
    <text evidence="1">The sequence shown here is derived from an EMBL/GenBank/DDBJ whole genome shotgun (WGS) entry which is preliminary data.</text>
</comment>
<dbReference type="EMBL" id="JAGIYQ010000005">
    <property type="protein sequence ID" value="MBP0725550.1"/>
    <property type="molecule type" value="Genomic_DNA"/>
</dbReference>
<evidence type="ECO:0008006" key="3">
    <source>
        <dbReference type="Google" id="ProtNLM"/>
    </source>
</evidence>